<organism evidence="4 5">
    <name type="scientific">Plutella xylostella</name>
    <name type="common">Diamondback moth</name>
    <name type="synonym">Plutella maculipennis</name>
    <dbReference type="NCBI Taxonomy" id="51655"/>
    <lineage>
        <taxon>Eukaryota</taxon>
        <taxon>Metazoa</taxon>
        <taxon>Ecdysozoa</taxon>
        <taxon>Arthropoda</taxon>
        <taxon>Hexapoda</taxon>
        <taxon>Insecta</taxon>
        <taxon>Pterygota</taxon>
        <taxon>Neoptera</taxon>
        <taxon>Endopterygota</taxon>
        <taxon>Lepidoptera</taxon>
        <taxon>Glossata</taxon>
        <taxon>Ditrysia</taxon>
        <taxon>Yponomeutoidea</taxon>
        <taxon>Plutellidae</taxon>
        <taxon>Plutella</taxon>
    </lineage>
</organism>
<dbReference type="InterPro" id="IPR002081">
    <property type="entry name" value="Cryptochrome/DNA_photolyase_1"/>
</dbReference>
<dbReference type="InterPro" id="IPR036155">
    <property type="entry name" value="Crypto/Photolyase_N_sf"/>
</dbReference>
<dbReference type="InterPro" id="IPR014729">
    <property type="entry name" value="Rossmann-like_a/b/a_fold"/>
</dbReference>
<dbReference type="GO" id="GO:0032922">
    <property type="term" value="P:circadian regulation of gene expression"/>
    <property type="evidence" value="ECO:0007669"/>
    <property type="project" value="TreeGrafter"/>
</dbReference>
<name>A0A8S4G339_PLUXY</name>
<feature type="domain" description="Photolyase/cryptochrome alpha/beta" evidence="3">
    <location>
        <begin position="3"/>
        <end position="93"/>
    </location>
</feature>
<dbReference type="PANTHER" id="PTHR11455">
    <property type="entry name" value="CRYPTOCHROME"/>
    <property type="match status" value="1"/>
</dbReference>
<protein>
    <submittedName>
        <fullName evidence="4">(diamondback moth) hypothetical protein</fullName>
    </submittedName>
</protein>
<dbReference type="EMBL" id="CAJHNJ030000061">
    <property type="protein sequence ID" value="CAG9133428.1"/>
    <property type="molecule type" value="Genomic_DNA"/>
</dbReference>
<dbReference type="InterPro" id="IPR006050">
    <property type="entry name" value="DNA_photolyase_N"/>
</dbReference>
<reference evidence="4" key="1">
    <citation type="submission" date="2020-11" db="EMBL/GenBank/DDBJ databases">
        <authorList>
            <person name="Whiteford S."/>
        </authorList>
    </citation>
    <scope>NUCLEOTIDE SEQUENCE</scope>
</reference>
<evidence type="ECO:0000313" key="4">
    <source>
        <dbReference type="EMBL" id="CAG9133428.1"/>
    </source>
</evidence>
<proteinExistence type="predicted"/>
<keyword evidence="1" id="KW-0716">Sensory transduction</keyword>
<dbReference type="GO" id="GO:0003677">
    <property type="term" value="F:DNA binding"/>
    <property type="evidence" value="ECO:0007669"/>
    <property type="project" value="TreeGrafter"/>
</dbReference>
<evidence type="ECO:0000256" key="1">
    <source>
        <dbReference type="ARBA" id="ARBA00022543"/>
    </source>
</evidence>
<dbReference type="GO" id="GO:0009881">
    <property type="term" value="F:photoreceptor activity"/>
    <property type="evidence" value="ECO:0007669"/>
    <property type="project" value="UniProtKB-KW"/>
</dbReference>
<dbReference type="Proteomes" id="UP000653454">
    <property type="component" value="Unassembled WGS sequence"/>
</dbReference>
<dbReference type="PROSITE" id="PS51645">
    <property type="entry name" value="PHR_CRY_ALPHA_BETA"/>
    <property type="match status" value="1"/>
</dbReference>
<dbReference type="PANTHER" id="PTHR11455:SF17">
    <property type="entry name" value="CRYPTOCHROME-1"/>
    <property type="match status" value="1"/>
</dbReference>
<dbReference type="Pfam" id="PF00875">
    <property type="entry name" value="DNA_photolyase"/>
    <property type="match status" value="2"/>
</dbReference>
<dbReference type="GO" id="GO:0005634">
    <property type="term" value="C:nucleus"/>
    <property type="evidence" value="ECO:0007669"/>
    <property type="project" value="TreeGrafter"/>
</dbReference>
<dbReference type="GO" id="GO:0005737">
    <property type="term" value="C:cytoplasm"/>
    <property type="evidence" value="ECO:0007669"/>
    <property type="project" value="TreeGrafter"/>
</dbReference>
<dbReference type="Gene3D" id="3.40.50.620">
    <property type="entry name" value="HUPs"/>
    <property type="match status" value="2"/>
</dbReference>
<dbReference type="GO" id="GO:0045892">
    <property type="term" value="P:negative regulation of DNA-templated transcription"/>
    <property type="evidence" value="ECO:0007669"/>
    <property type="project" value="TreeGrafter"/>
</dbReference>
<evidence type="ECO:0000259" key="3">
    <source>
        <dbReference type="PROSITE" id="PS51645"/>
    </source>
</evidence>
<dbReference type="AlphaFoldDB" id="A0A8S4G339"/>
<keyword evidence="5" id="KW-1185">Reference proteome</keyword>
<comment type="caution">
    <text evidence="4">The sequence shown here is derived from an EMBL/GenBank/DDBJ whole genome shotgun (WGS) entry which is preliminary data.</text>
</comment>
<keyword evidence="1" id="KW-0600">Photoreceptor protein</keyword>
<dbReference type="GO" id="GO:0071949">
    <property type="term" value="F:FAD binding"/>
    <property type="evidence" value="ECO:0007669"/>
    <property type="project" value="TreeGrafter"/>
</dbReference>
<evidence type="ECO:0000256" key="2">
    <source>
        <dbReference type="ARBA" id="ARBA00022991"/>
    </source>
</evidence>
<keyword evidence="1" id="KW-0675">Receptor</keyword>
<gene>
    <name evidence="4" type="ORF">PLXY2_LOCUS11657</name>
</gene>
<keyword evidence="2" id="KW-0157">Chromophore</keyword>
<dbReference type="GO" id="GO:0043153">
    <property type="term" value="P:entrainment of circadian clock by photoperiod"/>
    <property type="evidence" value="ECO:0007669"/>
    <property type="project" value="TreeGrafter"/>
</dbReference>
<evidence type="ECO:0000313" key="5">
    <source>
        <dbReference type="Proteomes" id="UP000653454"/>
    </source>
</evidence>
<accession>A0A8S4G339</accession>
<sequence>MLGGSVLWFRHGLRLHDNPALLSAIEDRGQTFFPLFIFDGETAGGSVLWFRHGLRLHDNPALLSAIEDRGQTFFPLFIFDGETAGSYLCANVT</sequence>
<dbReference type="SUPFAM" id="SSF52425">
    <property type="entry name" value="Cryptochrome/photolyase, N-terminal domain"/>
    <property type="match status" value="2"/>
</dbReference>